<proteinExistence type="predicted"/>
<accession>A0A6A6R8K1</accession>
<keyword evidence="2" id="KW-1185">Reference proteome</keyword>
<evidence type="ECO:0000313" key="1">
    <source>
        <dbReference type="EMBL" id="KAF2499757.1"/>
    </source>
</evidence>
<protein>
    <submittedName>
        <fullName evidence="1">Uncharacterized protein</fullName>
    </submittedName>
</protein>
<evidence type="ECO:0000313" key="2">
    <source>
        <dbReference type="Proteomes" id="UP000799750"/>
    </source>
</evidence>
<dbReference type="OrthoDB" id="3351042at2759"/>
<gene>
    <name evidence="1" type="ORF">BU16DRAFT_453742</name>
</gene>
<sequence length="247" mass="27327">MVQTTSVKSMQVGIKHKLMGVDADLRFAGIYPARNSQACEKGWFCPYLFASARTPSIPRCNDFSIAQFFGPFVGADYAMAHKLVSESAHVLSLCDPDPSHDLRTNRLVLLFTGISPYRANMWSTSRRPGCGTIIFHILDGCPAIVLPVTARAPIVAWSPWTLSQMRMGQYAPGGGYSADVHHEQVCEWLDSIVSMEHLRPEVREKYVEVLGRSVSLVINGALALDRVDKTVLGKLDPERAGIVAFRY</sequence>
<reference evidence="1" key="1">
    <citation type="journal article" date="2020" name="Stud. Mycol.">
        <title>101 Dothideomycetes genomes: a test case for predicting lifestyles and emergence of pathogens.</title>
        <authorList>
            <person name="Haridas S."/>
            <person name="Albert R."/>
            <person name="Binder M."/>
            <person name="Bloem J."/>
            <person name="Labutti K."/>
            <person name="Salamov A."/>
            <person name="Andreopoulos B."/>
            <person name="Baker S."/>
            <person name="Barry K."/>
            <person name="Bills G."/>
            <person name="Bluhm B."/>
            <person name="Cannon C."/>
            <person name="Castanera R."/>
            <person name="Culley D."/>
            <person name="Daum C."/>
            <person name="Ezra D."/>
            <person name="Gonzalez J."/>
            <person name="Henrissat B."/>
            <person name="Kuo A."/>
            <person name="Liang C."/>
            <person name="Lipzen A."/>
            <person name="Lutzoni F."/>
            <person name="Magnuson J."/>
            <person name="Mondo S."/>
            <person name="Nolan M."/>
            <person name="Ohm R."/>
            <person name="Pangilinan J."/>
            <person name="Park H.-J."/>
            <person name="Ramirez L."/>
            <person name="Alfaro M."/>
            <person name="Sun H."/>
            <person name="Tritt A."/>
            <person name="Yoshinaga Y."/>
            <person name="Zwiers L.-H."/>
            <person name="Turgeon B."/>
            <person name="Goodwin S."/>
            <person name="Spatafora J."/>
            <person name="Crous P."/>
            <person name="Grigoriev I."/>
        </authorList>
    </citation>
    <scope>NUCLEOTIDE SEQUENCE</scope>
    <source>
        <strain evidence="1">CBS 269.34</strain>
    </source>
</reference>
<name>A0A6A6R8K1_9PEZI</name>
<dbReference type="Proteomes" id="UP000799750">
    <property type="component" value="Unassembled WGS sequence"/>
</dbReference>
<organism evidence="1 2">
    <name type="scientific">Lophium mytilinum</name>
    <dbReference type="NCBI Taxonomy" id="390894"/>
    <lineage>
        <taxon>Eukaryota</taxon>
        <taxon>Fungi</taxon>
        <taxon>Dikarya</taxon>
        <taxon>Ascomycota</taxon>
        <taxon>Pezizomycotina</taxon>
        <taxon>Dothideomycetes</taxon>
        <taxon>Pleosporomycetidae</taxon>
        <taxon>Mytilinidiales</taxon>
        <taxon>Mytilinidiaceae</taxon>
        <taxon>Lophium</taxon>
    </lineage>
</organism>
<dbReference type="AlphaFoldDB" id="A0A6A6R8K1"/>
<dbReference type="EMBL" id="MU004184">
    <property type="protein sequence ID" value="KAF2499757.1"/>
    <property type="molecule type" value="Genomic_DNA"/>
</dbReference>